<dbReference type="AlphaFoldDB" id="A0AAD8HYG0"/>
<evidence type="ECO:0000313" key="1">
    <source>
        <dbReference type="EMBL" id="KAK1375149.1"/>
    </source>
</evidence>
<reference evidence="1" key="2">
    <citation type="submission" date="2023-05" db="EMBL/GenBank/DDBJ databases">
        <authorList>
            <person name="Schelkunov M.I."/>
        </authorList>
    </citation>
    <scope>NUCLEOTIDE SEQUENCE</scope>
    <source>
        <strain evidence="1">Hsosn_3</strain>
        <tissue evidence="1">Leaf</tissue>
    </source>
</reference>
<evidence type="ECO:0000313" key="2">
    <source>
        <dbReference type="Proteomes" id="UP001237642"/>
    </source>
</evidence>
<sequence length="109" mass="12516">MDCCGFICEKFMKLLSHKDIGMNELSLPSDFCLKYDNRLPTTFHLILRTGNNGSEIEYPPVIHHLQTCHPRRVTVGHGGWRFAIFVDSTAGLEDEIVRNTYNIDGTLWF</sequence>
<dbReference type="EMBL" id="JAUIZM010000007">
    <property type="protein sequence ID" value="KAK1375149.1"/>
    <property type="molecule type" value="Genomic_DNA"/>
</dbReference>
<comment type="caution">
    <text evidence="1">The sequence shown here is derived from an EMBL/GenBank/DDBJ whole genome shotgun (WGS) entry which is preliminary data.</text>
</comment>
<dbReference type="Proteomes" id="UP001237642">
    <property type="component" value="Unassembled WGS sequence"/>
</dbReference>
<reference evidence="1" key="1">
    <citation type="submission" date="2023-02" db="EMBL/GenBank/DDBJ databases">
        <title>Genome of toxic invasive species Heracleum sosnowskyi carries increased number of genes despite the absence of recent whole-genome duplications.</title>
        <authorList>
            <person name="Schelkunov M."/>
            <person name="Shtratnikova V."/>
            <person name="Makarenko M."/>
            <person name="Klepikova A."/>
            <person name="Omelchenko D."/>
            <person name="Novikova G."/>
            <person name="Obukhova E."/>
            <person name="Bogdanov V."/>
            <person name="Penin A."/>
            <person name="Logacheva M."/>
        </authorList>
    </citation>
    <scope>NUCLEOTIDE SEQUENCE</scope>
    <source>
        <strain evidence="1">Hsosn_3</strain>
        <tissue evidence="1">Leaf</tissue>
    </source>
</reference>
<protein>
    <submittedName>
        <fullName evidence="1">Uncharacterized protein</fullName>
    </submittedName>
</protein>
<proteinExistence type="predicted"/>
<organism evidence="1 2">
    <name type="scientific">Heracleum sosnowskyi</name>
    <dbReference type="NCBI Taxonomy" id="360622"/>
    <lineage>
        <taxon>Eukaryota</taxon>
        <taxon>Viridiplantae</taxon>
        <taxon>Streptophyta</taxon>
        <taxon>Embryophyta</taxon>
        <taxon>Tracheophyta</taxon>
        <taxon>Spermatophyta</taxon>
        <taxon>Magnoliopsida</taxon>
        <taxon>eudicotyledons</taxon>
        <taxon>Gunneridae</taxon>
        <taxon>Pentapetalae</taxon>
        <taxon>asterids</taxon>
        <taxon>campanulids</taxon>
        <taxon>Apiales</taxon>
        <taxon>Apiaceae</taxon>
        <taxon>Apioideae</taxon>
        <taxon>apioid superclade</taxon>
        <taxon>Tordylieae</taxon>
        <taxon>Tordyliinae</taxon>
        <taxon>Heracleum</taxon>
    </lineage>
</organism>
<name>A0AAD8HYG0_9APIA</name>
<keyword evidence="2" id="KW-1185">Reference proteome</keyword>
<gene>
    <name evidence="1" type="ORF">POM88_031342</name>
</gene>
<accession>A0AAD8HYG0</accession>